<dbReference type="EMBL" id="BT085880">
    <property type="protein sequence ID" value="ACR36233.1"/>
    <property type="molecule type" value="mRNA"/>
</dbReference>
<evidence type="ECO:0000313" key="2">
    <source>
        <dbReference type="EMBL" id="ACR36233.1"/>
    </source>
</evidence>
<name>C4J4Y3_MAIZE</name>
<feature type="compositionally biased region" description="Basic and acidic residues" evidence="1">
    <location>
        <begin position="112"/>
        <end position="124"/>
    </location>
</feature>
<accession>C4J4Y3</accession>
<reference evidence="2" key="2">
    <citation type="submission" date="2012-06" db="EMBL/GenBank/DDBJ databases">
        <authorList>
            <person name="Yu Y."/>
            <person name="Currie J."/>
            <person name="Lomeli R."/>
            <person name="Angelova A."/>
            <person name="Collura K."/>
            <person name="Wissotski M."/>
            <person name="Campos D."/>
            <person name="Kudrna D."/>
            <person name="Golser W."/>
            <person name="Ashely E."/>
            <person name="Descour A."/>
            <person name="Fernandes J."/>
            <person name="Soderlund C."/>
            <person name="Walbot V."/>
        </authorList>
    </citation>
    <scope>NUCLEOTIDE SEQUENCE</scope>
    <source>
        <strain evidence="2">B73</strain>
    </source>
</reference>
<dbReference type="AlphaFoldDB" id="C4J4Y3"/>
<feature type="compositionally biased region" description="Low complexity" evidence="1">
    <location>
        <begin position="59"/>
        <end position="72"/>
    </location>
</feature>
<sequence>MGCGAGALSASTNHWSLGAASPAVPERTEPKAASGAGAGAKRKTRRRGGRATLAERSWMRSSSSTRWSTSSSEVTEMRESRSSWGSWYLRDGLGAPGAKSAGAALASAATRAAKEAAARGKDTMRVSPPT</sequence>
<proteinExistence type="evidence at transcript level"/>
<feature type="compositionally biased region" description="Basic residues" evidence="1">
    <location>
        <begin position="40"/>
        <end position="49"/>
    </location>
</feature>
<feature type="region of interest" description="Disordered" evidence="1">
    <location>
        <begin position="108"/>
        <end position="130"/>
    </location>
</feature>
<evidence type="ECO:0000256" key="1">
    <source>
        <dbReference type="SAM" id="MobiDB-lite"/>
    </source>
</evidence>
<protein>
    <submittedName>
        <fullName evidence="2">Uncharacterized protein</fullName>
    </submittedName>
</protein>
<reference evidence="2" key="1">
    <citation type="journal article" date="2009" name="PLoS Genet.">
        <title>Sequencing, mapping, and analysis of 27,455 maize full-length cDNAs.</title>
        <authorList>
            <person name="Soderlund C."/>
            <person name="Descour A."/>
            <person name="Kudrna D."/>
            <person name="Bomhoff M."/>
            <person name="Boyd L."/>
            <person name="Currie J."/>
            <person name="Angelova A."/>
            <person name="Collura K."/>
            <person name="Wissotski M."/>
            <person name="Ashley E."/>
            <person name="Morrow D."/>
            <person name="Fernandes J."/>
            <person name="Walbot V."/>
            <person name="Yu Y."/>
        </authorList>
    </citation>
    <scope>NUCLEOTIDE SEQUENCE</scope>
    <source>
        <strain evidence="2">B73</strain>
    </source>
</reference>
<feature type="region of interest" description="Disordered" evidence="1">
    <location>
        <begin position="1"/>
        <end position="74"/>
    </location>
</feature>
<organism evidence="2">
    <name type="scientific">Zea mays</name>
    <name type="common">Maize</name>
    <dbReference type="NCBI Taxonomy" id="4577"/>
    <lineage>
        <taxon>Eukaryota</taxon>
        <taxon>Viridiplantae</taxon>
        <taxon>Streptophyta</taxon>
        <taxon>Embryophyta</taxon>
        <taxon>Tracheophyta</taxon>
        <taxon>Spermatophyta</taxon>
        <taxon>Magnoliopsida</taxon>
        <taxon>Liliopsida</taxon>
        <taxon>Poales</taxon>
        <taxon>Poaceae</taxon>
        <taxon>PACMAD clade</taxon>
        <taxon>Panicoideae</taxon>
        <taxon>Andropogonodae</taxon>
        <taxon>Andropogoneae</taxon>
        <taxon>Tripsacinae</taxon>
        <taxon>Zea</taxon>
    </lineage>
</organism>